<comment type="similarity">
    <text evidence="1">Belongs to the PC-esterase family. TBL subfamily.</text>
</comment>
<dbReference type="EMBL" id="NKQK01000023">
    <property type="protein sequence ID" value="PSR95262.1"/>
    <property type="molecule type" value="Genomic_DNA"/>
</dbReference>
<sequence>MFFRDAFLVDITSEKTGRVLKLDSLASGTLWKGMDTLIFNSWHWWLHTGRKQPWDLIEDGNVIRKDMNRLVAYEKALSTWARWVDSNIDPTKTKVIFQGVSPDHDNGSDWEQPKATCAGQTQPLMDLSYPAGQHPAEMVLEKVLRGMSKPVYLLNITSLSQHRKDGHPSMYGLGGHTAIDCSHWCLPGVPDTWNQLLYTALITKNY</sequence>
<name>A0A2R6PQH6_ACTCC</name>
<dbReference type="GO" id="GO:0016413">
    <property type="term" value="F:O-acetyltransferase activity"/>
    <property type="evidence" value="ECO:0007669"/>
    <property type="project" value="InterPro"/>
</dbReference>
<feature type="domain" description="Trichome birefringence-like C-terminal" evidence="2">
    <location>
        <begin position="2"/>
        <end position="199"/>
    </location>
</feature>
<dbReference type="PANTHER" id="PTHR32285">
    <property type="entry name" value="PROTEIN TRICHOME BIREFRINGENCE-LIKE 9-RELATED"/>
    <property type="match status" value="1"/>
</dbReference>
<dbReference type="AlphaFoldDB" id="A0A2R6PQH6"/>
<dbReference type="Proteomes" id="UP000241394">
    <property type="component" value="Chromosome LG23"/>
</dbReference>
<reference evidence="3 4" key="1">
    <citation type="submission" date="2017-07" db="EMBL/GenBank/DDBJ databases">
        <title>An improved, manually edited Actinidia chinensis var. chinensis (kiwifruit) genome highlights the challenges associated with draft genomes and gene prediction in plants.</title>
        <authorList>
            <person name="Pilkington S."/>
            <person name="Crowhurst R."/>
            <person name="Hilario E."/>
            <person name="Nardozza S."/>
            <person name="Fraser L."/>
            <person name="Peng Y."/>
            <person name="Gunaseelan K."/>
            <person name="Simpson R."/>
            <person name="Tahir J."/>
            <person name="Deroles S."/>
            <person name="Templeton K."/>
            <person name="Luo Z."/>
            <person name="Davy M."/>
            <person name="Cheng C."/>
            <person name="Mcneilage M."/>
            <person name="Scaglione D."/>
            <person name="Liu Y."/>
            <person name="Zhang Q."/>
            <person name="Datson P."/>
            <person name="De Silva N."/>
            <person name="Gardiner S."/>
            <person name="Bassett H."/>
            <person name="Chagne D."/>
            <person name="Mccallum J."/>
            <person name="Dzierzon H."/>
            <person name="Deng C."/>
            <person name="Wang Y.-Y."/>
            <person name="Barron N."/>
            <person name="Manako K."/>
            <person name="Bowen J."/>
            <person name="Foster T."/>
            <person name="Erridge Z."/>
            <person name="Tiffin H."/>
            <person name="Waite C."/>
            <person name="Davies K."/>
            <person name="Grierson E."/>
            <person name="Laing W."/>
            <person name="Kirk R."/>
            <person name="Chen X."/>
            <person name="Wood M."/>
            <person name="Montefiori M."/>
            <person name="Brummell D."/>
            <person name="Schwinn K."/>
            <person name="Catanach A."/>
            <person name="Fullerton C."/>
            <person name="Li D."/>
            <person name="Meiyalaghan S."/>
            <person name="Nieuwenhuizen N."/>
            <person name="Read N."/>
            <person name="Prakash R."/>
            <person name="Hunter D."/>
            <person name="Zhang H."/>
            <person name="Mckenzie M."/>
            <person name="Knabel M."/>
            <person name="Harris A."/>
            <person name="Allan A."/>
            <person name="Chen A."/>
            <person name="Janssen B."/>
            <person name="Plunkett B."/>
            <person name="Dwamena C."/>
            <person name="Voogd C."/>
            <person name="Leif D."/>
            <person name="Lafferty D."/>
            <person name="Souleyre E."/>
            <person name="Varkonyi-Gasic E."/>
            <person name="Gambi F."/>
            <person name="Hanley J."/>
            <person name="Yao J.-L."/>
            <person name="Cheung J."/>
            <person name="David K."/>
            <person name="Warren B."/>
            <person name="Marsh K."/>
            <person name="Snowden K."/>
            <person name="Lin-Wang K."/>
            <person name="Brian L."/>
            <person name="Martinez-Sanchez M."/>
            <person name="Wang M."/>
            <person name="Ileperuma N."/>
            <person name="Macnee N."/>
            <person name="Campin R."/>
            <person name="Mcatee P."/>
            <person name="Drummond R."/>
            <person name="Espley R."/>
            <person name="Ireland H."/>
            <person name="Wu R."/>
            <person name="Atkinson R."/>
            <person name="Karunairetnam S."/>
            <person name="Bulley S."/>
            <person name="Chunkath S."/>
            <person name="Hanley Z."/>
            <person name="Storey R."/>
            <person name="Thrimawithana A."/>
            <person name="Thomson S."/>
            <person name="David C."/>
            <person name="Testolin R."/>
        </authorList>
    </citation>
    <scope>NUCLEOTIDE SEQUENCE [LARGE SCALE GENOMIC DNA]</scope>
    <source>
        <strain evidence="4">cv. Red5</strain>
        <tissue evidence="3">Young leaf</tissue>
    </source>
</reference>
<evidence type="ECO:0000313" key="3">
    <source>
        <dbReference type="EMBL" id="PSR95262.1"/>
    </source>
</evidence>
<dbReference type="Pfam" id="PF13839">
    <property type="entry name" value="PC-Esterase"/>
    <property type="match status" value="1"/>
</dbReference>
<dbReference type="OMA" id="ASHAANC"/>
<dbReference type="GO" id="GO:0005794">
    <property type="term" value="C:Golgi apparatus"/>
    <property type="evidence" value="ECO:0007669"/>
    <property type="project" value="TreeGrafter"/>
</dbReference>
<dbReference type="Gramene" id="PSR95262">
    <property type="protein sequence ID" value="PSR95262"/>
    <property type="gene ID" value="CEY00_Acc26019"/>
</dbReference>
<evidence type="ECO:0000256" key="1">
    <source>
        <dbReference type="ARBA" id="ARBA00007727"/>
    </source>
</evidence>
<evidence type="ECO:0000259" key="2">
    <source>
        <dbReference type="Pfam" id="PF13839"/>
    </source>
</evidence>
<protein>
    <submittedName>
        <fullName evidence="3">Protein trichome birefringence-like</fullName>
    </submittedName>
</protein>
<evidence type="ECO:0000313" key="4">
    <source>
        <dbReference type="Proteomes" id="UP000241394"/>
    </source>
</evidence>
<accession>A0A2R6PQH6</accession>
<dbReference type="InterPro" id="IPR026057">
    <property type="entry name" value="TBL_C"/>
</dbReference>
<proteinExistence type="inferred from homology"/>
<dbReference type="PANTHER" id="PTHR32285:SF372">
    <property type="entry name" value="PROTEIN TRICHOME BIREFRINGENCE-LIKE 43"/>
    <property type="match status" value="1"/>
</dbReference>
<dbReference type="InterPro" id="IPR029962">
    <property type="entry name" value="TBL"/>
</dbReference>
<dbReference type="STRING" id="1590841.A0A2R6PQH6"/>
<dbReference type="OrthoDB" id="630188at2759"/>
<keyword evidence="4" id="KW-1185">Reference proteome</keyword>
<comment type="caution">
    <text evidence="3">The sequence shown here is derived from an EMBL/GenBank/DDBJ whole genome shotgun (WGS) entry which is preliminary data.</text>
</comment>
<gene>
    <name evidence="3" type="ORF">CEY00_Acc26019</name>
</gene>
<reference evidence="4" key="2">
    <citation type="journal article" date="2018" name="BMC Genomics">
        <title>A manually annotated Actinidia chinensis var. chinensis (kiwifruit) genome highlights the challenges associated with draft genomes and gene prediction in plants.</title>
        <authorList>
            <person name="Pilkington S.M."/>
            <person name="Crowhurst R."/>
            <person name="Hilario E."/>
            <person name="Nardozza S."/>
            <person name="Fraser L."/>
            <person name="Peng Y."/>
            <person name="Gunaseelan K."/>
            <person name="Simpson R."/>
            <person name="Tahir J."/>
            <person name="Deroles S.C."/>
            <person name="Templeton K."/>
            <person name="Luo Z."/>
            <person name="Davy M."/>
            <person name="Cheng C."/>
            <person name="McNeilage M."/>
            <person name="Scaglione D."/>
            <person name="Liu Y."/>
            <person name="Zhang Q."/>
            <person name="Datson P."/>
            <person name="De Silva N."/>
            <person name="Gardiner S.E."/>
            <person name="Bassett H."/>
            <person name="Chagne D."/>
            <person name="McCallum J."/>
            <person name="Dzierzon H."/>
            <person name="Deng C."/>
            <person name="Wang Y.Y."/>
            <person name="Barron L."/>
            <person name="Manako K."/>
            <person name="Bowen J."/>
            <person name="Foster T.M."/>
            <person name="Erridge Z.A."/>
            <person name="Tiffin H."/>
            <person name="Waite C.N."/>
            <person name="Davies K.M."/>
            <person name="Grierson E.P."/>
            <person name="Laing W.A."/>
            <person name="Kirk R."/>
            <person name="Chen X."/>
            <person name="Wood M."/>
            <person name="Montefiori M."/>
            <person name="Brummell D.A."/>
            <person name="Schwinn K.E."/>
            <person name="Catanach A."/>
            <person name="Fullerton C."/>
            <person name="Li D."/>
            <person name="Meiyalaghan S."/>
            <person name="Nieuwenhuizen N."/>
            <person name="Read N."/>
            <person name="Prakash R."/>
            <person name="Hunter D."/>
            <person name="Zhang H."/>
            <person name="McKenzie M."/>
            <person name="Knabel M."/>
            <person name="Harris A."/>
            <person name="Allan A.C."/>
            <person name="Gleave A."/>
            <person name="Chen A."/>
            <person name="Janssen B.J."/>
            <person name="Plunkett B."/>
            <person name="Ampomah-Dwamena C."/>
            <person name="Voogd C."/>
            <person name="Leif D."/>
            <person name="Lafferty D."/>
            <person name="Souleyre E.J.F."/>
            <person name="Varkonyi-Gasic E."/>
            <person name="Gambi F."/>
            <person name="Hanley J."/>
            <person name="Yao J.L."/>
            <person name="Cheung J."/>
            <person name="David K.M."/>
            <person name="Warren B."/>
            <person name="Marsh K."/>
            <person name="Snowden K.C."/>
            <person name="Lin-Wang K."/>
            <person name="Brian L."/>
            <person name="Martinez-Sanchez M."/>
            <person name="Wang M."/>
            <person name="Ileperuma N."/>
            <person name="Macnee N."/>
            <person name="Campin R."/>
            <person name="McAtee P."/>
            <person name="Drummond R.S.M."/>
            <person name="Espley R.V."/>
            <person name="Ireland H.S."/>
            <person name="Wu R."/>
            <person name="Atkinson R.G."/>
            <person name="Karunairetnam S."/>
            <person name="Bulley S."/>
            <person name="Chunkath S."/>
            <person name="Hanley Z."/>
            <person name="Storey R."/>
            <person name="Thrimawithana A.H."/>
            <person name="Thomson S."/>
            <person name="David C."/>
            <person name="Testolin R."/>
            <person name="Huang H."/>
            <person name="Hellens R.P."/>
            <person name="Schaffer R.J."/>
        </authorList>
    </citation>
    <scope>NUCLEOTIDE SEQUENCE [LARGE SCALE GENOMIC DNA]</scope>
    <source>
        <strain evidence="4">cv. Red5</strain>
    </source>
</reference>
<organism evidence="3 4">
    <name type="scientific">Actinidia chinensis var. chinensis</name>
    <name type="common">Chinese soft-hair kiwi</name>
    <dbReference type="NCBI Taxonomy" id="1590841"/>
    <lineage>
        <taxon>Eukaryota</taxon>
        <taxon>Viridiplantae</taxon>
        <taxon>Streptophyta</taxon>
        <taxon>Embryophyta</taxon>
        <taxon>Tracheophyta</taxon>
        <taxon>Spermatophyta</taxon>
        <taxon>Magnoliopsida</taxon>
        <taxon>eudicotyledons</taxon>
        <taxon>Gunneridae</taxon>
        <taxon>Pentapetalae</taxon>
        <taxon>asterids</taxon>
        <taxon>Ericales</taxon>
        <taxon>Actinidiaceae</taxon>
        <taxon>Actinidia</taxon>
    </lineage>
</organism>
<dbReference type="InParanoid" id="A0A2R6PQH6"/>